<gene>
    <name evidence="2" type="ORF">AG1IA_05368</name>
</gene>
<protein>
    <submittedName>
        <fullName evidence="2">Uncharacterized protein</fullName>
    </submittedName>
</protein>
<feature type="transmembrane region" description="Helical" evidence="1">
    <location>
        <begin position="49"/>
        <end position="68"/>
    </location>
</feature>
<keyword evidence="1" id="KW-0812">Transmembrane</keyword>
<proteinExistence type="predicted"/>
<organism evidence="2 3">
    <name type="scientific">Thanatephorus cucumeris (strain AG1-IA)</name>
    <name type="common">Rice sheath blight fungus</name>
    <name type="synonym">Rhizoctonia solani</name>
    <dbReference type="NCBI Taxonomy" id="983506"/>
    <lineage>
        <taxon>Eukaryota</taxon>
        <taxon>Fungi</taxon>
        <taxon>Dikarya</taxon>
        <taxon>Basidiomycota</taxon>
        <taxon>Agaricomycotina</taxon>
        <taxon>Agaricomycetes</taxon>
        <taxon>Cantharellales</taxon>
        <taxon>Ceratobasidiaceae</taxon>
        <taxon>Rhizoctonia</taxon>
        <taxon>Rhizoctonia solani AG-1</taxon>
    </lineage>
</organism>
<dbReference type="HOGENOM" id="CLU_1714544_0_0_1"/>
<dbReference type="AlphaFoldDB" id="L8WW66"/>
<comment type="caution">
    <text evidence="2">The sequence shown here is derived from an EMBL/GenBank/DDBJ whole genome shotgun (WGS) entry which is preliminary data.</text>
</comment>
<dbReference type="Proteomes" id="UP000011668">
    <property type="component" value="Unassembled WGS sequence"/>
</dbReference>
<name>L8WW66_THACA</name>
<evidence type="ECO:0000256" key="1">
    <source>
        <dbReference type="SAM" id="Phobius"/>
    </source>
</evidence>
<evidence type="ECO:0000313" key="3">
    <source>
        <dbReference type="Proteomes" id="UP000011668"/>
    </source>
</evidence>
<reference evidence="2 3" key="1">
    <citation type="journal article" date="2013" name="Nat. Commun.">
        <title>The evolution and pathogenic mechanisms of the rice sheath blight pathogen.</title>
        <authorList>
            <person name="Zheng A."/>
            <person name="Lin R."/>
            <person name="Xu L."/>
            <person name="Qin P."/>
            <person name="Tang C."/>
            <person name="Ai P."/>
            <person name="Zhang D."/>
            <person name="Liu Y."/>
            <person name="Sun Z."/>
            <person name="Feng H."/>
            <person name="Wang Y."/>
            <person name="Chen Y."/>
            <person name="Liang X."/>
            <person name="Fu R."/>
            <person name="Li Q."/>
            <person name="Zhang J."/>
            <person name="Yu X."/>
            <person name="Xie Z."/>
            <person name="Ding L."/>
            <person name="Guan P."/>
            <person name="Tang J."/>
            <person name="Liang Y."/>
            <person name="Wang S."/>
            <person name="Deng Q."/>
            <person name="Li S."/>
            <person name="Zhu J."/>
            <person name="Wang L."/>
            <person name="Liu H."/>
            <person name="Li P."/>
        </authorList>
    </citation>
    <scope>NUCLEOTIDE SEQUENCE [LARGE SCALE GENOMIC DNA]</scope>
    <source>
        <strain evidence="3">AG-1 IA</strain>
    </source>
</reference>
<keyword evidence="3" id="KW-1185">Reference proteome</keyword>
<feature type="transmembrane region" description="Helical" evidence="1">
    <location>
        <begin position="12"/>
        <end position="29"/>
    </location>
</feature>
<accession>L8WW66</accession>
<sequence>MNAAMGPSVPLLSYVHLIIINIIMAPRALSISTGSKLTLSNSAQGTALLTLVIRILLNILQMFIHLLFRLALAPIFDRFGFATHEPSKDLTHEPNLLDFPKAKQGRRRGLPIVQVEIRTDNTSVLPVPSPSIAPPNRIYNPPLSKSFIGVSLE</sequence>
<keyword evidence="1" id="KW-1133">Transmembrane helix</keyword>
<keyword evidence="1" id="KW-0472">Membrane</keyword>
<evidence type="ECO:0000313" key="2">
    <source>
        <dbReference type="EMBL" id="ELU40599.1"/>
    </source>
</evidence>
<dbReference type="EMBL" id="AFRT01001375">
    <property type="protein sequence ID" value="ELU40599.1"/>
    <property type="molecule type" value="Genomic_DNA"/>
</dbReference>